<dbReference type="PANTHER" id="PTHR42852:SF6">
    <property type="entry name" value="THIOL:DISULFIDE INTERCHANGE PROTEIN DSBE"/>
    <property type="match status" value="1"/>
</dbReference>
<evidence type="ECO:0000256" key="4">
    <source>
        <dbReference type="ARBA" id="ARBA00023284"/>
    </source>
</evidence>
<reference evidence="6 7" key="1">
    <citation type="submission" date="2016-10" db="EMBL/GenBank/DDBJ databases">
        <authorList>
            <person name="de Groot N.N."/>
        </authorList>
    </citation>
    <scope>NUCLEOTIDE SEQUENCE [LARGE SCALE GENOMIC DNA]</scope>
    <source>
        <strain evidence="6 7">DSM 23581</strain>
    </source>
</reference>
<dbReference type="PROSITE" id="PS51257">
    <property type="entry name" value="PROKAR_LIPOPROTEIN"/>
    <property type="match status" value="1"/>
</dbReference>
<dbReference type="AlphaFoldDB" id="A0A1H3ZLV2"/>
<dbReference type="Proteomes" id="UP000198820">
    <property type="component" value="Unassembled WGS sequence"/>
</dbReference>
<dbReference type="GO" id="GO:0030313">
    <property type="term" value="C:cell envelope"/>
    <property type="evidence" value="ECO:0007669"/>
    <property type="project" value="UniProtKB-SubCell"/>
</dbReference>
<dbReference type="EMBL" id="FNQF01000004">
    <property type="protein sequence ID" value="SEA24786.1"/>
    <property type="molecule type" value="Genomic_DNA"/>
</dbReference>
<dbReference type="CDD" id="cd02966">
    <property type="entry name" value="TlpA_like_family"/>
    <property type="match status" value="1"/>
</dbReference>
<name>A0A1H3ZLV2_9FLAO</name>
<dbReference type="GO" id="GO:0016209">
    <property type="term" value="F:antioxidant activity"/>
    <property type="evidence" value="ECO:0007669"/>
    <property type="project" value="InterPro"/>
</dbReference>
<protein>
    <submittedName>
        <fullName evidence="6">Peroxiredoxin</fullName>
    </submittedName>
</protein>
<proteinExistence type="predicted"/>
<dbReference type="Pfam" id="PF00578">
    <property type="entry name" value="AhpC-TSA"/>
    <property type="match status" value="1"/>
</dbReference>
<evidence type="ECO:0000259" key="5">
    <source>
        <dbReference type="PROSITE" id="PS51352"/>
    </source>
</evidence>
<keyword evidence="3" id="KW-1015">Disulfide bond</keyword>
<keyword evidence="2" id="KW-0201">Cytochrome c-type biogenesis</keyword>
<comment type="subcellular location">
    <subcellularLocation>
        <location evidence="1">Cell envelope</location>
    </subcellularLocation>
</comment>
<dbReference type="InterPro" id="IPR050553">
    <property type="entry name" value="Thioredoxin_ResA/DsbE_sf"/>
</dbReference>
<dbReference type="InterPro" id="IPR013766">
    <property type="entry name" value="Thioredoxin_domain"/>
</dbReference>
<accession>A0A1H3ZLV2</accession>
<dbReference type="Pfam" id="PF14289">
    <property type="entry name" value="DUF4369"/>
    <property type="match status" value="1"/>
</dbReference>
<dbReference type="InterPro" id="IPR025380">
    <property type="entry name" value="DUF4369"/>
</dbReference>
<sequence length="372" mass="42055">MRKLLTICLIGSALFQSCEKTPDTQIKGTANDLSDGTNIYLSKLGKSQSIQAVDTFQVKQNSFASELPEPNHQEIYLLSVEGLDRQNLIFINEGHDVEIELNKNNLRDSKITGGPQTEQMTKYLDKQMDFATKANNLQGEITQAKVQNNQEEFSKKMAKFNELKEENLAYRKHIVNTNPNSIVSLLIINDFLNQKSLPVEESKKLLATLTPEVRDTEMGRSINKNLASVKATDIGAFAPKFEGPTPDGGTLSLEDAMGKITLIDFWASWCRPCRVENPNIVAIYNDYKDKGFDVIGVSLDRPNQKDRWLKAIEDDKLDWHHVSNLQFWNDPIAKLYGVRSIPRAFLIDEEGKIIAKNLRGQQLRDKVAELLD</sequence>
<evidence type="ECO:0000256" key="3">
    <source>
        <dbReference type="ARBA" id="ARBA00023157"/>
    </source>
</evidence>
<evidence type="ECO:0000313" key="7">
    <source>
        <dbReference type="Proteomes" id="UP000198820"/>
    </source>
</evidence>
<dbReference type="GO" id="GO:0017004">
    <property type="term" value="P:cytochrome complex assembly"/>
    <property type="evidence" value="ECO:0007669"/>
    <property type="project" value="UniProtKB-KW"/>
</dbReference>
<dbReference type="PROSITE" id="PS51352">
    <property type="entry name" value="THIOREDOXIN_2"/>
    <property type="match status" value="1"/>
</dbReference>
<gene>
    <name evidence="6" type="ORF">SAMN05421540_104129</name>
</gene>
<dbReference type="PANTHER" id="PTHR42852">
    <property type="entry name" value="THIOL:DISULFIDE INTERCHANGE PROTEIN DSBE"/>
    <property type="match status" value="1"/>
</dbReference>
<dbReference type="GO" id="GO:0016491">
    <property type="term" value="F:oxidoreductase activity"/>
    <property type="evidence" value="ECO:0007669"/>
    <property type="project" value="InterPro"/>
</dbReference>
<dbReference type="InterPro" id="IPR000866">
    <property type="entry name" value="AhpC/TSA"/>
</dbReference>
<evidence type="ECO:0000256" key="2">
    <source>
        <dbReference type="ARBA" id="ARBA00022748"/>
    </source>
</evidence>
<keyword evidence="4" id="KW-0676">Redox-active center</keyword>
<dbReference type="RefSeq" id="WP_093241650.1">
    <property type="nucleotide sequence ID" value="NZ_FNQF01000004.1"/>
</dbReference>
<evidence type="ECO:0000313" key="6">
    <source>
        <dbReference type="EMBL" id="SEA24786.1"/>
    </source>
</evidence>
<dbReference type="Gene3D" id="3.40.30.10">
    <property type="entry name" value="Glutaredoxin"/>
    <property type="match status" value="1"/>
</dbReference>
<keyword evidence="7" id="KW-1185">Reference proteome</keyword>
<evidence type="ECO:0000256" key="1">
    <source>
        <dbReference type="ARBA" id="ARBA00004196"/>
    </source>
</evidence>
<feature type="domain" description="Thioredoxin" evidence="5">
    <location>
        <begin position="232"/>
        <end position="372"/>
    </location>
</feature>
<dbReference type="InterPro" id="IPR036249">
    <property type="entry name" value="Thioredoxin-like_sf"/>
</dbReference>
<dbReference type="SUPFAM" id="SSF52833">
    <property type="entry name" value="Thioredoxin-like"/>
    <property type="match status" value="1"/>
</dbReference>
<dbReference type="STRING" id="908615.SAMN05421540_104129"/>
<organism evidence="6 7">
    <name type="scientific">Psychroflexus halocasei</name>
    <dbReference type="NCBI Taxonomy" id="908615"/>
    <lineage>
        <taxon>Bacteria</taxon>
        <taxon>Pseudomonadati</taxon>
        <taxon>Bacteroidota</taxon>
        <taxon>Flavobacteriia</taxon>
        <taxon>Flavobacteriales</taxon>
        <taxon>Flavobacteriaceae</taxon>
        <taxon>Psychroflexus</taxon>
    </lineage>
</organism>